<dbReference type="Proteomes" id="UP000823388">
    <property type="component" value="Chromosome 8N"/>
</dbReference>
<comment type="caution">
    <text evidence="2">The sequence shown here is derived from an EMBL/GenBank/DDBJ whole genome shotgun (WGS) entry which is preliminary data.</text>
</comment>
<gene>
    <name evidence="2" type="ORF">PVAP13_8NG155000</name>
</gene>
<reference evidence="2" key="1">
    <citation type="submission" date="2020-05" db="EMBL/GenBank/DDBJ databases">
        <title>WGS assembly of Panicum virgatum.</title>
        <authorList>
            <person name="Lovell J.T."/>
            <person name="Jenkins J."/>
            <person name="Shu S."/>
            <person name="Juenger T.E."/>
            <person name="Schmutz J."/>
        </authorList>
    </citation>
    <scope>NUCLEOTIDE SEQUENCE</scope>
    <source>
        <strain evidence="2">AP13</strain>
    </source>
</reference>
<sequence>MHRVISEMRIISRSWISASLFALIVFAFFFSTSFEGRQRSFLADQDDLIRQHGEAAGNGQKEAVAPLVHTRMLNVKINDYGSYDPSPSMDKPHFKLIPN</sequence>
<accession>A0A8T0P538</accession>
<evidence type="ECO:0000313" key="3">
    <source>
        <dbReference type="Proteomes" id="UP000823388"/>
    </source>
</evidence>
<dbReference type="AlphaFoldDB" id="A0A8T0P538"/>
<keyword evidence="1" id="KW-0472">Membrane</keyword>
<proteinExistence type="predicted"/>
<protein>
    <submittedName>
        <fullName evidence="2">Uncharacterized protein</fullName>
    </submittedName>
</protein>
<name>A0A8T0P538_PANVG</name>
<keyword evidence="3" id="KW-1185">Reference proteome</keyword>
<evidence type="ECO:0000256" key="1">
    <source>
        <dbReference type="SAM" id="Phobius"/>
    </source>
</evidence>
<dbReference type="EMBL" id="CM029052">
    <property type="protein sequence ID" value="KAG2556893.1"/>
    <property type="molecule type" value="Genomic_DNA"/>
</dbReference>
<keyword evidence="1" id="KW-1133">Transmembrane helix</keyword>
<evidence type="ECO:0000313" key="2">
    <source>
        <dbReference type="EMBL" id="KAG2556893.1"/>
    </source>
</evidence>
<feature type="transmembrane region" description="Helical" evidence="1">
    <location>
        <begin position="12"/>
        <end position="30"/>
    </location>
</feature>
<dbReference type="PANTHER" id="PTHR35290:SF2">
    <property type="entry name" value="PROTEIN CASPARIAN STRIP INTEGRITY FACTOR 1"/>
    <property type="match status" value="1"/>
</dbReference>
<organism evidence="2 3">
    <name type="scientific">Panicum virgatum</name>
    <name type="common">Blackwell switchgrass</name>
    <dbReference type="NCBI Taxonomy" id="38727"/>
    <lineage>
        <taxon>Eukaryota</taxon>
        <taxon>Viridiplantae</taxon>
        <taxon>Streptophyta</taxon>
        <taxon>Embryophyta</taxon>
        <taxon>Tracheophyta</taxon>
        <taxon>Spermatophyta</taxon>
        <taxon>Magnoliopsida</taxon>
        <taxon>Liliopsida</taxon>
        <taxon>Poales</taxon>
        <taxon>Poaceae</taxon>
        <taxon>PACMAD clade</taxon>
        <taxon>Panicoideae</taxon>
        <taxon>Panicodae</taxon>
        <taxon>Paniceae</taxon>
        <taxon>Panicinae</taxon>
        <taxon>Panicum</taxon>
        <taxon>Panicum sect. Hiantes</taxon>
    </lineage>
</organism>
<keyword evidence="1" id="KW-0812">Transmembrane</keyword>
<dbReference type="InterPro" id="IPR038974">
    <property type="entry name" value="CIF1/2"/>
</dbReference>
<dbReference type="PANTHER" id="PTHR35290">
    <property type="entry name" value="PROTEIN CASPARIAN STRIP INTEGRITY FACTOR 1-RELATED"/>
    <property type="match status" value="1"/>
</dbReference>